<accession>A0A9X0CPY1</accession>
<organism evidence="1 2">
    <name type="scientific">Desmophyllum pertusum</name>
    <dbReference type="NCBI Taxonomy" id="174260"/>
    <lineage>
        <taxon>Eukaryota</taxon>
        <taxon>Metazoa</taxon>
        <taxon>Cnidaria</taxon>
        <taxon>Anthozoa</taxon>
        <taxon>Hexacorallia</taxon>
        <taxon>Scleractinia</taxon>
        <taxon>Caryophylliina</taxon>
        <taxon>Caryophylliidae</taxon>
        <taxon>Desmophyllum</taxon>
    </lineage>
</organism>
<keyword evidence="2" id="KW-1185">Reference proteome</keyword>
<evidence type="ECO:0000313" key="2">
    <source>
        <dbReference type="Proteomes" id="UP001163046"/>
    </source>
</evidence>
<reference evidence="1" key="1">
    <citation type="submission" date="2023-01" db="EMBL/GenBank/DDBJ databases">
        <title>Genome assembly of the deep-sea coral Lophelia pertusa.</title>
        <authorList>
            <person name="Herrera S."/>
            <person name="Cordes E."/>
        </authorList>
    </citation>
    <scope>NUCLEOTIDE SEQUENCE</scope>
    <source>
        <strain evidence="1">USNM1676648</strain>
        <tissue evidence="1">Polyp</tissue>
    </source>
</reference>
<gene>
    <name evidence="1" type="ORF">OS493_023728</name>
</gene>
<evidence type="ECO:0000313" key="1">
    <source>
        <dbReference type="EMBL" id="KAJ7371697.1"/>
    </source>
</evidence>
<dbReference type="Proteomes" id="UP001163046">
    <property type="component" value="Unassembled WGS sequence"/>
</dbReference>
<proteinExistence type="predicted"/>
<sequence>MRVKSRITGSFFKKGRKDDTKTPRELASFQSTTFSGYLLRKKDCIGKIDGVLSKSTLCSATKTFGIGTAEPPGSPPWRLDKKRWMSRAVDVRSRTCLWYRLIKEEVLFAAENDV</sequence>
<protein>
    <submittedName>
        <fullName evidence="1">Uncharacterized protein</fullName>
    </submittedName>
</protein>
<comment type="caution">
    <text evidence="1">The sequence shown here is derived from an EMBL/GenBank/DDBJ whole genome shotgun (WGS) entry which is preliminary data.</text>
</comment>
<dbReference type="OrthoDB" id="5968705at2759"/>
<name>A0A9X0CPY1_9CNID</name>
<dbReference type="EMBL" id="MU826843">
    <property type="protein sequence ID" value="KAJ7371697.1"/>
    <property type="molecule type" value="Genomic_DNA"/>
</dbReference>
<dbReference type="AlphaFoldDB" id="A0A9X0CPY1"/>